<proteinExistence type="predicted"/>
<dbReference type="AlphaFoldDB" id="A0A9P6ED84"/>
<accession>A0A9P6ED84</accession>
<dbReference type="Proteomes" id="UP000807306">
    <property type="component" value="Unassembled WGS sequence"/>
</dbReference>
<reference evidence="2" key="1">
    <citation type="submission" date="2020-11" db="EMBL/GenBank/DDBJ databases">
        <authorList>
            <consortium name="DOE Joint Genome Institute"/>
            <person name="Ahrendt S."/>
            <person name="Riley R."/>
            <person name="Andreopoulos W."/>
            <person name="Labutti K."/>
            <person name="Pangilinan J."/>
            <person name="Ruiz-Duenas F.J."/>
            <person name="Barrasa J.M."/>
            <person name="Sanchez-Garcia M."/>
            <person name="Camarero S."/>
            <person name="Miyauchi S."/>
            <person name="Serrano A."/>
            <person name="Linde D."/>
            <person name="Babiker R."/>
            <person name="Drula E."/>
            <person name="Ayuso-Fernandez I."/>
            <person name="Pacheco R."/>
            <person name="Padilla G."/>
            <person name="Ferreira P."/>
            <person name="Barriuso J."/>
            <person name="Kellner H."/>
            <person name="Castanera R."/>
            <person name="Alfaro M."/>
            <person name="Ramirez L."/>
            <person name="Pisabarro A.G."/>
            <person name="Kuo A."/>
            <person name="Tritt A."/>
            <person name="Lipzen A."/>
            <person name="He G."/>
            <person name="Yan M."/>
            <person name="Ng V."/>
            <person name="Cullen D."/>
            <person name="Martin F."/>
            <person name="Rosso M.-N."/>
            <person name="Henrissat B."/>
            <person name="Hibbett D."/>
            <person name="Martinez A.T."/>
            <person name="Grigoriev I.V."/>
        </authorList>
    </citation>
    <scope>NUCLEOTIDE SEQUENCE</scope>
    <source>
        <strain evidence="2">CBS 506.95</strain>
    </source>
</reference>
<evidence type="ECO:0000313" key="2">
    <source>
        <dbReference type="EMBL" id="KAF9526768.1"/>
    </source>
</evidence>
<feature type="region of interest" description="Disordered" evidence="1">
    <location>
        <begin position="564"/>
        <end position="592"/>
    </location>
</feature>
<dbReference type="EMBL" id="MU157868">
    <property type="protein sequence ID" value="KAF9526768.1"/>
    <property type="molecule type" value="Genomic_DNA"/>
</dbReference>
<dbReference type="OrthoDB" id="1920326at2759"/>
<organism evidence="2 3">
    <name type="scientific">Crepidotus variabilis</name>
    <dbReference type="NCBI Taxonomy" id="179855"/>
    <lineage>
        <taxon>Eukaryota</taxon>
        <taxon>Fungi</taxon>
        <taxon>Dikarya</taxon>
        <taxon>Basidiomycota</taxon>
        <taxon>Agaricomycotina</taxon>
        <taxon>Agaricomycetes</taxon>
        <taxon>Agaricomycetidae</taxon>
        <taxon>Agaricales</taxon>
        <taxon>Agaricineae</taxon>
        <taxon>Crepidotaceae</taxon>
        <taxon>Crepidotus</taxon>
    </lineage>
</organism>
<feature type="compositionally biased region" description="Polar residues" evidence="1">
    <location>
        <begin position="579"/>
        <end position="588"/>
    </location>
</feature>
<keyword evidence="3" id="KW-1185">Reference proteome</keyword>
<feature type="compositionally biased region" description="Basic and acidic residues" evidence="1">
    <location>
        <begin position="20"/>
        <end position="34"/>
    </location>
</feature>
<sequence>MLNASRFLATSGSTEATEGSDDRDKPEDVEAKDDAQDDEVDLQMLEAFAAVESLRKGKEPLRGQSDSLPHQTPPKVLVLQNMITAPPNLTNEYTRIKKDAFHAFHMLPIPVNHGLRAAFLRALRDHMLRWDPVSKELVGAVCIERFGLTFDQMLVCNPCFIAERVPRHIPPPSILTPGIEHVYNMFRGGIDAKTQVPLFTPQFEAKAEAVLDLARKGYLSDMVDIPMYERAGVNKYGLQKWKCVRGTNKVEGGPHGDIYREFGALHAGPRLTTNCLTDHRTWYNLQAQAKHQYGVDWEYHHNLGLINRVSFLLNYMSDAISGAVSYADWVNGDLFEHTSEQFGICTFPEPLRNRLAMKLYSEEAAAAAPLNRSETWLRKRQGLALPVLPPTTPEARKYFFRRIRHFADQASLNGKQHIDFEAFAREWNESADGKDWFYVTVEVLANDAKSWEKSSNIQASEQLIPQEMKNIQISKQVFAAPNTPFPEYLLSAASQSHPCYGALEIFDSDQVPESVSIKTSLSKPIHHHVSALMRQEAPGFFVPDAPSRFVFGAQPASNLAANSAASSTSTLTNSHRTHATTNDANSTRPTKRRRLVPDNLRKRSVRTCRRCSQAECPGNSDIFNCSLPCTNPCRKCGRLEGCRGIDGGKTCSWAG</sequence>
<feature type="compositionally biased region" description="Polar residues" evidence="1">
    <location>
        <begin position="8"/>
        <end position="17"/>
    </location>
</feature>
<feature type="compositionally biased region" description="Low complexity" evidence="1">
    <location>
        <begin position="564"/>
        <end position="574"/>
    </location>
</feature>
<evidence type="ECO:0000313" key="3">
    <source>
        <dbReference type="Proteomes" id="UP000807306"/>
    </source>
</evidence>
<comment type="caution">
    <text evidence="2">The sequence shown here is derived from an EMBL/GenBank/DDBJ whole genome shotgun (WGS) entry which is preliminary data.</text>
</comment>
<feature type="region of interest" description="Disordered" evidence="1">
    <location>
        <begin position="1"/>
        <end position="38"/>
    </location>
</feature>
<protein>
    <submittedName>
        <fullName evidence="2">Uncharacterized protein</fullName>
    </submittedName>
</protein>
<gene>
    <name evidence="2" type="ORF">CPB83DRAFT_857411</name>
</gene>
<evidence type="ECO:0000256" key="1">
    <source>
        <dbReference type="SAM" id="MobiDB-lite"/>
    </source>
</evidence>
<name>A0A9P6ED84_9AGAR</name>